<comment type="caution">
    <text evidence="1">The sequence shown here is derived from an EMBL/GenBank/DDBJ whole genome shotgun (WGS) entry which is preliminary data.</text>
</comment>
<dbReference type="Gene3D" id="3.30.1240.10">
    <property type="match status" value="1"/>
</dbReference>
<dbReference type="SUPFAM" id="SSF56784">
    <property type="entry name" value="HAD-like"/>
    <property type="match status" value="1"/>
</dbReference>
<sequence>MSMTNLVACDLDGTLLDKQNRIMAGTKDVIQAFHHAGGSFMIATGRLDHDIVYVENQLGIAGEFRISQNGAVIKDKENRILLKKEIHSDVAQKLMRDLKEWDVRIEVSDINHRYFPSPRKEGEVAEFIDSSIIEPDLEQKVGVQIQPIIFLIFGNVGIFAEIKQRLSKKYDGYVDFIATSPHTLEILPHDVSKGTALEKTMEKLKANSKQVIAIGDSENDLSLFDVAGYSFAMEHASEAVKQKATVVRTSVKACMEEILEQLKAK</sequence>
<dbReference type="RefSeq" id="WP_095237376.1">
    <property type="nucleotide sequence ID" value="NZ_JBHGBO010000027.1"/>
</dbReference>
<dbReference type="SFLD" id="SFLDG01140">
    <property type="entry name" value="C2.B:_Phosphomannomutase_and_P"/>
    <property type="match status" value="1"/>
</dbReference>
<proteinExistence type="predicted"/>
<gene>
    <name evidence="1" type="ORF">CHH72_21480</name>
</gene>
<name>A0A268NU32_SHOCL</name>
<dbReference type="GO" id="GO:0005829">
    <property type="term" value="C:cytosol"/>
    <property type="evidence" value="ECO:0007669"/>
    <property type="project" value="TreeGrafter"/>
</dbReference>
<dbReference type="GO" id="GO:0000287">
    <property type="term" value="F:magnesium ion binding"/>
    <property type="evidence" value="ECO:0007669"/>
    <property type="project" value="TreeGrafter"/>
</dbReference>
<dbReference type="InterPro" id="IPR000150">
    <property type="entry name" value="Cof"/>
</dbReference>
<dbReference type="InterPro" id="IPR023214">
    <property type="entry name" value="HAD_sf"/>
</dbReference>
<evidence type="ECO:0000313" key="1">
    <source>
        <dbReference type="EMBL" id="PAE86901.1"/>
    </source>
</evidence>
<dbReference type="InterPro" id="IPR006379">
    <property type="entry name" value="HAD-SF_hydro_IIB"/>
</dbReference>
<dbReference type="AlphaFoldDB" id="A0A268NU32"/>
<evidence type="ECO:0000313" key="2">
    <source>
        <dbReference type="Proteomes" id="UP000216207"/>
    </source>
</evidence>
<dbReference type="PANTHER" id="PTHR10000">
    <property type="entry name" value="PHOSPHOSERINE PHOSPHATASE"/>
    <property type="match status" value="1"/>
</dbReference>
<reference evidence="1 2" key="1">
    <citation type="submission" date="2017-07" db="EMBL/GenBank/DDBJ databases">
        <title>Isolation and whole genome analysis of endospore-forming bacteria from heroin.</title>
        <authorList>
            <person name="Kalinowski J."/>
            <person name="Ahrens B."/>
            <person name="Al-Dilaimi A."/>
            <person name="Winkler A."/>
            <person name="Wibberg D."/>
            <person name="Schleenbecker U."/>
            <person name="Ruckert C."/>
            <person name="Wolfel R."/>
            <person name="Grass G."/>
        </authorList>
    </citation>
    <scope>NUCLEOTIDE SEQUENCE [LARGE SCALE GENOMIC DNA]</scope>
    <source>
        <strain evidence="1 2">7539</strain>
    </source>
</reference>
<dbReference type="NCBIfam" id="TIGR00099">
    <property type="entry name" value="Cof-subfamily"/>
    <property type="match status" value="1"/>
</dbReference>
<dbReference type="NCBIfam" id="TIGR01484">
    <property type="entry name" value="HAD-SF-IIB"/>
    <property type="match status" value="1"/>
</dbReference>
<accession>A0A268NU32</accession>
<dbReference type="PANTHER" id="PTHR10000:SF8">
    <property type="entry name" value="HAD SUPERFAMILY HYDROLASE-LIKE, TYPE 3"/>
    <property type="match status" value="1"/>
</dbReference>
<dbReference type="EMBL" id="NPCC01000045">
    <property type="protein sequence ID" value="PAE86901.1"/>
    <property type="molecule type" value="Genomic_DNA"/>
</dbReference>
<organism evidence="1 2">
    <name type="scientific">Shouchella clausii</name>
    <name type="common">Alkalihalobacillus clausii</name>
    <dbReference type="NCBI Taxonomy" id="79880"/>
    <lineage>
        <taxon>Bacteria</taxon>
        <taxon>Bacillati</taxon>
        <taxon>Bacillota</taxon>
        <taxon>Bacilli</taxon>
        <taxon>Bacillales</taxon>
        <taxon>Bacillaceae</taxon>
        <taxon>Shouchella</taxon>
    </lineage>
</organism>
<dbReference type="Proteomes" id="UP000216207">
    <property type="component" value="Unassembled WGS sequence"/>
</dbReference>
<dbReference type="InterPro" id="IPR036412">
    <property type="entry name" value="HAD-like_sf"/>
</dbReference>
<dbReference type="GO" id="GO:0016791">
    <property type="term" value="F:phosphatase activity"/>
    <property type="evidence" value="ECO:0007669"/>
    <property type="project" value="TreeGrafter"/>
</dbReference>
<dbReference type="Gene3D" id="3.40.50.1000">
    <property type="entry name" value="HAD superfamily/HAD-like"/>
    <property type="match status" value="1"/>
</dbReference>
<protein>
    <recommendedName>
        <fullName evidence="3">Cof-type HAD-IIB family hydrolase</fullName>
    </recommendedName>
</protein>
<dbReference type="PROSITE" id="PS01229">
    <property type="entry name" value="COF_2"/>
    <property type="match status" value="1"/>
</dbReference>
<dbReference type="Pfam" id="PF08282">
    <property type="entry name" value="Hydrolase_3"/>
    <property type="match status" value="1"/>
</dbReference>
<evidence type="ECO:0008006" key="3">
    <source>
        <dbReference type="Google" id="ProtNLM"/>
    </source>
</evidence>
<dbReference type="SFLD" id="SFLDS00003">
    <property type="entry name" value="Haloacid_Dehalogenase"/>
    <property type="match status" value="1"/>
</dbReference>